<dbReference type="Proteomes" id="UP000597206">
    <property type="component" value="Unassembled WGS sequence"/>
</dbReference>
<evidence type="ECO:0000313" key="3">
    <source>
        <dbReference type="Proteomes" id="UP000597206"/>
    </source>
</evidence>
<gene>
    <name evidence="2" type="ORF">I1A42_17275</name>
</gene>
<comment type="caution">
    <text evidence="2">The sequence shown here is derived from an EMBL/GenBank/DDBJ whole genome shotgun (WGS) entry which is preliminary data.</text>
</comment>
<dbReference type="InterPro" id="IPR007047">
    <property type="entry name" value="Flp_Fap"/>
</dbReference>
<dbReference type="RefSeq" id="WP_196124188.1">
    <property type="nucleotide sequence ID" value="NZ_JADPMR010000004.1"/>
</dbReference>
<sequence length="70" mass="7317">MLMNLSSKLYSTVDAFFSDKRGVTAIEYAIIGVAVSAIVLSMFNSSLSDSLEGAMSTITTNIDSASSSAQ</sequence>
<feature type="transmembrane region" description="Helical" evidence="1">
    <location>
        <begin position="25"/>
        <end position="43"/>
    </location>
</feature>
<reference evidence="2 3" key="1">
    <citation type="submission" date="2020-11" db="EMBL/GenBank/DDBJ databases">
        <title>Vibrio nitrifigilis sp. nov., a marine nitrogen-fixing bacterium isolated from the lagoon sediment of an islet inside an atoll.</title>
        <authorList>
            <person name="Wang L.-T."/>
            <person name="Shieh W.Y."/>
        </authorList>
    </citation>
    <scope>NUCLEOTIDE SEQUENCE [LARGE SCALE GENOMIC DNA]</scope>
    <source>
        <strain evidence="2 3">NFV-1</strain>
    </source>
</reference>
<keyword evidence="1" id="KW-0472">Membrane</keyword>
<dbReference type="EMBL" id="JADPMR010000004">
    <property type="protein sequence ID" value="MBF9002222.1"/>
    <property type="molecule type" value="Genomic_DNA"/>
</dbReference>
<keyword evidence="3" id="KW-1185">Reference proteome</keyword>
<proteinExistence type="predicted"/>
<evidence type="ECO:0000256" key="1">
    <source>
        <dbReference type="SAM" id="Phobius"/>
    </source>
</evidence>
<protein>
    <submittedName>
        <fullName evidence="2">Flp family type IVb pilin</fullName>
    </submittedName>
</protein>
<accession>A0ABS0GIG0</accession>
<evidence type="ECO:0000313" key="2">
    <source>
        <dbReference type="EMBL" id="MBF9002222.1"/>
    </source>
</evidence>
<dbReference type="Pfam" id="PF04964">
    <property type="entry name" value="Flp_Fap"/>
    <property type="match status" value="1"/>
</dbReference>
<name>A0ABS0GIG0_9VIBR</name>
<keyword evidence="1" id="KW-0812">Transmembrane</keyword>
<keyword evidence="1" id="KW-1133">Transmembrane helix</keyword>
<organism evidence="2 3">
    <name type="scientific">Vibrio nitrifigilis</name>
    <dbReference type="NCBI Taxonomy" id="2789781"/>
    <lineage>
        <taxon>Bacteria</taxon>
        <taxon>Pseudomonadati</taxon>
        <taxon>Pseudomonadota</taxon>
        <taxon>Gammaproteobacteria</taxon>
        <taxon>Vibrionales</taxon>
        <taxon>Vibrionaceae</taxon>
        <taxon>Vibrio</taxon>
    </lineage>
</organism>